<evidence type="ECO:0000256" key="6">
    <source>
        <dbReference type="ARBA" id="ARBA00022824"/>
    </source>
</evidence>
<sequence>KMFLIKSAVIYTILFLLLMLIFLLYILGAARYVTDFEENTCDMTYMFEYPQYVRISLDTEIEERYPRYGLYAYGEGFVTEKLRRMYFSGIPVLFIPGNVGSHEQVRSLASVSLRKSLKDRTPFHFDYFTVSLGKDYSALYGGVLMEETMYVSYCIQKILSLYKTKMDNIILIGHSMGGIIAKGSVVMTPNVNASVASIIITLAAPHTPTLVLDHTFANYYQNLKKRLSDIKAAGTSVISIGGGPRDTLITSTQILDVTADINVISNTIPDVWKSTDHLSILWCKQLVLSIVRSLFDSVNYTQKPSKIAPTAKERMRALSYHFHHRASGKRLYSYNETMQFEPGGIWIENIQRHYTWSNKNLPKKTSFVYLMIRLNGQPDYLTIDTINLESKDWLFACTASSIQGQSRVCNWGWNLTNRTRILPDPLHRLRKTIDLNFQEIKYPGVTHIVIKITPDSLENYITINVDLYSYDTRLVPIKNTFPLLKNLFIKPRTQKSDVGHVRYYANFDNAMDVVTVEFKTSDCTDPKHHAIVELLEPGSIGVTQIQFFTVMDNGPKSMKVQIKHKYSNVSPNLRITLDPACSYIINIQEAGIIDRISCIVRDRWYLLYTTIISLLLLFLSTKINHGLKQTPIIVITVFLSYYYDLILECLVALAIVCIFTIGLCCSIIFLGSVAHNIAVRFLARAIAFSTTWSDWLLGGLNQLPFISAILVLSLIPATCGGLAMLISVFLYFLNLTKMYEDYLEELLMASLQHFNWIRRFRSAKDDSEGHEDTRQKIFNHLILFILWCFTAIPAIPSVLVWAKNFSYDMKLSSEDPLLLQSWIVLVTCSTMGWVQLPSNNRKNQSQILSSMLCFTGWVILLMGAAPNPAFYQYYMPPVVAGVAIIIALNVIFL</sequence>
<dbReference type="Proteomes" id="UP000053105">
    <property type="component" value="Unassembled WGS sequence"/>
</dbReference>
<keyword evidence="13" id="KW-1185">Reference proteome</keyword>
<dbReference type="InterPro" id="IPR012908">
    <property type="entry name" value="PGAP1-ab_dom-like"/>
</dbReference>
<dbReference type="EC" id="3.1.-.-" evidence="10"/>
<dbReference type="AlphaFoldDB" id="A0A0M9A5B9"/>
<evidence type="ECO:0000256" key="5">
    <source>
        <dbReference type="ARBA" id="ARBA00022801"/>
    </source>
</evidence>
<evidence type="ECO:0000256" key="4">
    <source>
        <dbReference type="ARBA" id="ARBA00022692"/>
    </source>
</evidence>
<evidence type="ECO:0000256" key="1">
    <source>
        <dbReference type="ARBA" id="ARBA00004477"/>
    </source>
</evidence>
<protein>
    <recommendedName>
        <fullName evidence="10">GPI inositol-deacylase</fullName>
        <ecNumber evidence="10">3.1.-.-</ecNumber>
    </recommendedName>
</protein>
<evidence type="ECO:0000313" key="13">
    <source>
        <dbReference type="Proteomes" id="UP000053105"/>
    </source>
</evidence>
<dbReference type="GO" id="GO:0006888">
    <property type="term" value="P:endoplasmic reticulum to Golgi vesicle-mediated transport"/>
    <property type="evidence" value="ECO:0007669"/>
    <property type="project" value="TreeGrafter"/>
</dbReference>
<dbReference type="STRING" id="166423.A0A0M9A5B9"/>
<evidence type="ECO:0000259" key="11">
    <source>
        <dbReference type="Pfam" id="PF07819"/>
    </source>
</evidence>
<dbReference type="EMBL" id="KQ435732">
    <property type="protein sequence ID" value="KOX77550.1"/>
    <property type="molecule type" value="Genomic_DNA"/>
</dbReference>
<reference evidence="12 13" key="1">
    <citation type="submission" date="2015-07" db="EMBL/GenBank/DDBJ databases">
        <title>The genome of Melipona quadrifasciata.</title>
        <authorList>
            <person name="Pan H."/>
            <person name="Kapheim K."/>
        </authorList>
    </citation>
    <scope>NUCLEOTIDE SEQUENCE [LARGE SCALE GENOMIC DNA]</scope>
    <source>
        <strain evidence="12">0111107301</strain>
        <tissue evidence="12">Whole body</tissue>
    </source>
</reference>
<dbReference type="GO" id="GO:0006505">
    <property type="term" value="P:GPI anchor metabolic process"/>
    <property type="evidence" value="ECO:0007669"/>
    <property type="project" value="TreeGrafter"/>
</dbReference>
<comment type="similarity">
    <text evidence="2 10">Belongs to the GPI inositol-deacylase family.</text>
</comment>
<keyword evidence="8 10" id="KW-1133">Transmembrane helix</keyword>
<dbReference type="OrthoDB" id="348976at2759"/>
<dbReference type="SUPFAM" id="SSF53474">
    <property type="entry name" value="alpha/beta-Hydrolases"/>
    <property type="match status" value="1"/>
</dbReference>
<feature type="transmembrane region" description="Helical" evidence="10">
    <location>
        <begin position="703"/>
        <end position="733"/>
    </location>
</feature>
<feature type="transmembrane region" description="Helical" evidence="10">
    <location>
        <begin position="677"/>
        <end position="697"/>
    </location>
</feature>
<feature type="transmembrane region" description="Helical" evidence="10">
    <location>
        <begin position="626"/>
        <end position="643"/>
    </location>
</feature>
<dbReference type="PANTHER" id="PTHR15495">
    <property type="entry name" value="NEGATIVE REGULATOR OF VESICLE FORMATION-RELATED"/>
    <property type="match status" value="1"/>
</dbReference>
<evidence type="ECO:0000256" key="8">
    <source>
        <dbReference type="ARBA" id="ARBA00022989"/>
    </source>
</evidence>
<evidence type="ECO:0000313" key="12">
    <source>
        <dbReference type="EMBL" id="KOX77550.1"/>
    </source>
</evidence>
<evidence type="ECO:0000256" key="10">
    <source>
        <dbReference type="RuleBase" id="RU365011"/>
    </source>
</evidence>
<dbReference type="Gene3D" id="3.40.50.1820">
    <property type="entry name" value="alpha/beta hydrolase"/>
    <property type="match status" value="1"/>
</dbReference>
<dbReference type="PANTHER" id="PTHR15495:SF7">
    <property type="entry name" value="GPI INOSITOL-DEACYLASE"/>
    <property type="match status" value="1"/>
</dbReference>
<comment type="function">
    <text evidence="10">Involved in inositol deacylation of GPI-anchored proteins which plays important roles in the quality control and ER-associated degradation of GPI-anchored proteins.</text>
</comment>
<keyword evidence="4 10" id="KW-0812">Transmembrane</keyword>
<dbReference type="InterPro" id="IPR039529">
    <property type="entry name" value="PGAP1/BST1"/>
</dbReference>
<keyword evidence="7 10" id="KW-0653">Protein transport</keyword>
<dbReference type="GO" id="GO:0005789">
    <property type="term" value="C:endoplasmic reticulum membrane"/>
    <property type="evidence" value="ECO:0007669"/>
    <property type="project" value="UniProtKB-SubCell"/>
</dbReference>
<name>A0A0M9A5B9_9HYME</name>
<dbReference type="GO" id="GO:0050185">
    <property type="term" value="F:phosphatidylinositol deacylase activity"/>
    <property type="evidence" value="ECO:0007669"/>
    <property type="project" value="TreeGrafter"/>
</dbReference>
<feature type="transmembrane region" description="Helical" evidence="10">
    <location>
        <begin position="848"/>
        <end position="865"/>
    </location>
</feature>
<evidence type="ECO:0000256" key="9">
    <source>
        <dbReference type="ARBA" id="ARBA00023136"/>
    </source>
</evidence>
<dbReference type="GO" id="GO:0015031">
    <property type="term" value="P:protein transport"/>
    <property type="evidence" value="ECO:0007669"/>
    <property type="project" value="UniProtKB-KW"/>
</dbReference>
<evidence type="ECO:0000256" key="3">
    <source>
        <dbReference type="ARBA" id="ARBA00022448"/>
    </source>
</evidence>
<organism evidence="12 13">
    <name type="scientific">Melipona quadrifasciata</name>
    <dbReference type="NCBI Taxonomy" id="166423"/>
    <lineage>
        <taxon>Eukaryota</taxon>
        <taxon>Metazoa</taxon>
        <taxon>Ecdysozoa</taxon>
        <taxon>Arthropoda</taxon>
        <taxon>Hexapoda</taxon>
        <taxon>Insecta</taxon>
        <taxon>Pterygota</taxon>
        <taxon>Neoptera</taxon>
        <taxon>Endopterygota</taxon>
        <taxon>Hymenoptera</taxon>
        <taxon>Apocrita</taxon>
        <taxon>Aculeata</taxon>
        <taxon>Apoidea</taxon>
        <taxon>Anthophila</taxon>
        <taxon>Apidae</taxon>
        <taxon>Melipona</taxon>
    </lineage>
</organism>
<dbReference type="Pfam" id="PF24660">
    <property type="entry name" value="PGAP1_3rd"/>
    <property type="match status" value="1"/>
</dbReference>
<feature type="transmembrane region" description="Helical" evidence="10">
    <location>
        <begin position="871"/>
        <end position="892"/>
    </location>
</feature>
<evidence type="ECO:0000256" key="2">
    <source>
        <dbReference type="ARBA" id="ARBA00006931"/>
    </source>
</evidence>
<feature type="non-terminal residue" evidence="12">
    <location>
        <position position="1"/>
    </location>
</feature>
<feature type="transmembrane region" description="Helical" evidence="10">
    <location>
        <begin position="649"/>
        <end position="670"/>
    </location>
</feature>
<feature type="transmembrane region" description="Helical" evidence="10">
    <location>
        <begin position="603"/>
        <end position="619"/>
    </location>
</feature>
<feature type="transmembrane region" description="Helical" evidence="10">
    <location>
        <begin position="817"/>
        <end position="836"/>
    </location>
</feature>
<gene>
    <name evidence="12" type="ORF">WN51_09874</name>
</gene>
<keyword evidence="3 10" id="KW-0813">Transport</keyword>
<proteinExistence type="inferred from homology"/>
<dbReference type="InterPro" id="IPR029058">
    <property type="entry name" value="AB_hydrolase_fold"/>
</dbReference>
<keyword evidence="5 10" id="KW-0378">Hydrolase</keyword>
<evidence type="ECO:0000256" key="7">
    <source>
        <dbReference type="ARBA" id="ARBA00022927"/>
    </source>
</evidence>
<comment type="subcellular location">
    <subcellularLocation>
        <location evidence="1">Endoplasmic reticulum membrane</location>
        <topology evidence="1">Multi-pass membrane protein</topology>
    </subcellularLocation>
</comment>
<keyword evidence="9 10" id="KW-0472">Membrane</keyword>
<dbReference type="Pfam" id="PF07819">
    <property type="entry name" value="PGAP1"/>
    <property type="match status" value="1"/>
</dbReference>
<accession>A0A0M9A5B9</accession>
<keyword evidence="6 10" id="KW-0256">Endoplasmic reticulum</keyword>
<feature type="transmembrane region" description="Helical" evidence="10">
    <location>
        <begin position="781"/>
        <end position="802"/>
    </location>
</feature>
<feature type="domain" description="GPI inositol-deacylase PGAP1-like alpha/beta" evidence="11">
    <location>
        <begin position="87"/>
        <end position="296"/>
    </location>
</feature>